<evidence type="ECO:0000313" key="2">
    <source>
        <dbReference type="Proteomes" id="UP001474120"/>
    </source>
</evidence>
<dbReference type="Proteomes" id="UP001474120">
    <property type="component" value="Unassembled WGS sequence"/>
</dbReference>
<dbReference type="InterPro" id="IPR025366">
    <property type="entry name" value="DUF4270"/>
</dbReference>
<dbReference type="EMBL" id="JBCDNA010000003">
    <property type="protein sequence ID" value="MEL4457071.1"/>
    <property type="molecule type" value="Genomic_DNA"/>
</dbReference>
<keyword evidence="2" id="KW-1185">Reference proteome</keyword>
<evidence type="ECO:0000313" key="1">
    <source>
        <dbReference type="EMBL" id="MEL4457071.1"/>
    </source>
</evidence>
<name>A0ABU9L3Q3_9FLAO</name>
<sequence length="538" mass="60591">MSSKLLAIFRNFGIGFIFLFGIASCEKDLEDIGVDLTGQRPFDVGDTIFEVVAYNRNIDSSRVDNNNAAKVPLYLLGVNYNSNFGSLKSDLISQLALPASGADFGDNAIIDRVVLDIPYYSTRDGDQDAIDPITGLPIEGEAGDTIQVPNFKLDSIYGNSDLAYKISVFELGTFLNSLDPDDPTKSNSYYSDKEYVLNDKLYEGDFMPDRNDTVLYVERRFLDDDPNTVDDIDTIVGENSAPSMKFDLDQQFFKERFVDHNNPFDFENNGNFTRYFRGLYIDAEGFEGSLANLRAANAGMTIYYTNEEIGDEPEGEDLNYNGVTGESDVLIKTKQSQRYGFAGVATGRYERSYAGSKSEEALMNPDKVNGESKLYVQGAAGSEVIIDVFDQETVDFLRQQNLLINEANLIVYVDGEQDEVPNQLFLYKSDFNSLISDYYNIRFGPGIFGGLLEYDDEGKPELYKFRITNYITDLVRSNELESISKFAIKNFVSTDQYEATSVDTIVQDWNWIPKGVVLYGNKPLDNDKRIKLQLFYSK</sequence>
<dbReference type="PROSITE" id="PS51257">
    <property type="entry name" value="PROKAR_LIPOPROTEIN"/>
    <property type="match status" value="1"/>
</dbReference>
<dbReference type="RefSeq" id="WP_342161232.1">
    <property type="nucleotide sequence ID" value="NZ_JBCDNA010000003.1"/>
</dbReference>
<gene>
    <name evidence="1" type="ORF">AABB81_14270</name>
</gene>
<accession>A0ABU9L3Q3</accession>
<dbReference type="Pfam" id="PF14092">
    <property type="entry name" value="DUF4270"/>
    <property type="match status" value="1"/>
</dbReference>
<comment type="caution">
    <text evidence="1">The sequence shown here is derived from an EMBL/GenBank/DDBJ whole genome shotgun (WGS) entry which is preliminary data.</text>
</comment>
<reference evidence="1 2" key="1">
    <citation type="submission" date="2024-04" db="EMBL/GenBank/DDBJ databases">
        <title>whole genome sequencing of Lutimonas vermicola strain IMCC1616.</title>
        <authorList>
            <person name="Bae S.S."/>
        </authorList>
    </citation>
    <scope>NUCLEOTIDE SEQUENCE [LARGE SCALE GENOMIC DNA]</scope>
    <source>
        <strain evidence="1 2">IMCC1616</strain>
    </source>
</reference>
<proteinExistence type="predicted"/>
<protein>
    <submittedName>
        <fullName evidence="1">DUF4270 domain-containing protein</fullName>
    </submittedName>
</protein>
<organism evidence="1 2">
    <name type="scientific">Lutimonas vermicola</name>
    <dbReference type="NCBI Taxonomy" id="414288"/>
    <lineage>
        <taxon>Bacteria</taxon>
        <taxon>Pseudomonadati</taxon>
        <taxon>Bacteroidota</taxon>
        <taxon>Flavobacteriia</taxon>
        <taxon>Flavobacteriales</taxon>
        <taxon>Flavobacteriaceae</taxon>
        <taxon>Lutimonas</taxon>
    </lineage>
</organism>